<dbReference type="OrthoDB" id="274726at2759"/>
<proteinExistence type="predicted"/>
<name>A0A7G3ZGY1_9SACH</name>
<dbReference type="InterPro" id="IPR009846">
    <property type="entry name" value="SF3b5/RDS3-10"/>
</dbReference>
<dbReference type="PANTHER" id="PTHR20978:SF0">
    <property type="entry name" value="SPLICING FACTOR 3B SUBUNIT 5"/>
    <property type="match status" value="1"/>
</dbReference>
<organism evidence="1 2">
    <name type="scientific">Torulaspora globosa</name>
    <dbReference type="NCBI Taxonomy" id="48254"/>
    <lineage>
        <taxon>Eukaryota</taxon>
        <taxon>Fungi</taxon>
        <taxon>Dikarya</taxon>
        <taxon>Ascomycota</taxon>
        <taxon>Saccharomycotina</taxon>
        <taxon>Saccharomycetes</taxon>
        <taxon>Saccharomycetales</taxon>
        <taxon>Saccharomycetaceae</taxon>
        <taxon>Torulaspora</taxon>
    </lineage>
</organism>
<dbReference type="Proteomes" id="UP000515788">
    <property type="component" value="Chromosome 4"/>
</dbReference>
<reference evidence="1 2" key="1">
    <citation type="submission" date="2020-06" db="EMBL/GenBank/DDBJ databases">
        <title>The yeast mating-type switching endonuclease HO is a domesticated member of an unorthodox homing genetic element family.</title>
        <authorList>
            <person name="Coughlan A.Y."/>
            <person name="Lombardi L."/>
            <person name="Braun-Galleani S."/>
            <person name="Martos A.R."/>
            <person name="Galeote V."/>
            <person name="Bigey F."/>
            <person name="Dequin S."/>
            <person name="Byrne K.P."/>
            <person name="Wolfe K.H."/>
        </authorList>
    </citation>
    <scope>NUCLEOTIDE SEQUENCE [LARGE SCALE GENOMIC DNA]</scope>
    <source>
        <strain evidence="1 2">CBS764</strain>
    </source>
</reference>
<sequence length="84" mass="9908">MSYRQRQQQQYLVLRQKYIGLGRENTTQEEWLTNVRRDTYNTLQGHSALLEYVTLAKGGLSKRSERIELIKKMKQSPKVVDNGH</sequence>
<dbReference type="Pfam" id="PF07189">
    <property type="entry name" value="SF3b10"/>
    <property type="match status" value="1"/>
</dbReference>
<dbReference type="GeneID" id="59325934"/>
<dbReference type="RefSeq" id="XP_037139441.1">
    <property type="nucleotide sequence ID" value="XM_037283545.1"/>
</dbReference>
<dbReference type="GO" id="GO:0071011">
    <property type="term" value="C:precatalytic spliceosome"/>
    <property type="evidence" value="ECO:0007669"/>
    <property type="project" value="TreeGrafter"/>
</dbReference>
<accession>A0A7G3ZGY1</accession>
<keyword evidence="2" id="KW-1185">Reference proteome</keyword>
<dbReference type="GO" id="GO:0005686">
    <property type="term" value="C:U2 snRNP"/>
    <property type="evidence" value="ECO:0007669"/>
    <property type="project" value="TreeGrafter"/>
</dbReference>
<dbReference type="EMBL" id="CP059249">
    <property type="protein sequence ID" value="QLL32767.1"/>
    <property type="molecule type" value="Genomic_DNA"/>
</dbReference>
<dbReference type="AlphaFoldDB" id="A0A7G3ZGY1"/>
<evidence type="ECO:0000313" key="1">
    <source>
        <dbReference type="EMBL" id="QLL32767.1"/>
    </source>
</evidence>
<protein>
    <recommendedName>
        <fullName evidence="3">Splicing factor subunit</fullName>
    </recommendedName>
</protein>
<evidence type="ECO:0008006" key="3">
    <source>
        <dbReference type="Google" id="ProtNLM"/>
    </source>
</evidence>
<dbReference type="GO" id="GO:0000398">
    <property type="term" value="P:mRNA splicing, via spliceosome"/>
    <property type="evidence" value="ECO:0007669"/>
    <property type="project" value="TreeGrafter"/>
</dbReference>
<dbReference type="KEGG" id="tgb:HG536_0D02890"/>
<gene>
    <name evidence="1" type="ORF">HG536_0D02890</name>
</gene>
<evidence type="ECO:0000313" key="2">
    <source>
        <dbReference type="Proteomes" id="UP000515788"/>
    </source>
</evidence>
<dbReference type="PANTHER" id="PTHR20978">
    <property type="entry name" value="SPLICING FACTOR 3B SUBUNIT 5"/>
    <property type="match status" value="1"/>
</dbReference>